<dbReference type="AlphaFoldDB" id="A0A6H5G7A4"/>
<reference evidence="1 2" key="1">
    <citation type="submission" date="2020-02" db="EMBL/GenBank/DDBJ databases">
        <authorList>
            <person name="Ferguson B K."/>
        </authorList>
    </citation>
    <scope>NUCLEOTIDE SEQUENCE [LARGE SCALE GENOMIC DNA]</scope>
</reference>
<protein>
    <submittedName>
        <fullName evidence="1">Uncharacterized protein</fullName>
    </submittedName>
</protein>
<accession>A0A6H5G7A4</accession>
<organism evidence="1 2">
    <name type="scientific">Nesidiocoris tenuis</name>
    <dbReference type="NCBI Taxonomy" id="355587"/>
    <lineage>
        <taxon>Eukaryota</taxon>
        <taxon>Metazoa</taxon>
        <taxon>Ecdysozoa</taxon>
        <taxon>Arthropoda</taxon>
        <taxon>Hexapoda</taxon>
        <taxon>Insecta</taxon>
        <taxon>Pterygota</taxon>
        <taxon>Neoptera</taxon>
        <taxon>Paraneoptera</taxon>
        <taxon>Hemiptera</taxon>
        <taxon>Heteroptera</taxon>
        <taxon>Panheteroptera</taxon>
        <taxon>Cimicomorpha</taxon>
        <taxon>Miridae</taxon>
        <taxon>Dicyphina</taxon>
        <taxon>Nesidiocoris</taxon>
    </lineage>
</organism>
<dbReference type="Proteomes" id="UP000479000">
    <property type="component" value="Unassembled WGS sequence"/>
</dbReference>
<sequence>MFKDMLTVEYRITSMCKLPILLYLLYPLTNPKLSRPRQAVQSDAARLGTGRPANLHGAMCHSRFTIALERIIFEKNVKSSIGMTSPRIDPSFPELLRFQLWSRWPCSNVGIHPARSSAWQLQWSRISGAGPLSKLMSRPRRSRNHRQDYICINLVEAHSPINEKGCTFDVLQSSKQPEDRLKNVLGQAIQKKKTSIPCQSVEAFAPLRFKPVVRCSSRLVLKARPERDFKTKNAQVGSFLWPEKNKIENTKNTNISEVLDPMDMMLMEHHFLRSPLRLYSELDAENNNSNPLLSAAMIEKARALWGAAVLQVFGLPIYSGLPIFGMNNSINGNRTVYIMLYNEFTLFNKFGYASQDASVISETRRFQLNREEGGLQQHLADTVKIASAGAAWQPPPPHTLIDLRLVYTVMILGAKKPEAPGRTPYTERQGKSDRIAGSILQSGIAVVLDFRRAVWVNQKQNKGAGELKTGIIVNIRQMRRGVHMFEIPFQVGYINRISGRLMYSTVECGQCSTVTDYAYAFRTHREASDCSDLVTAPARLALSPASSGG</sequence>
<feature type="non-terminal residue" evidence="1">
    <location>
        <position position="549"/>
    </location>
</feature>
<gene>
    <name evidence="1" type="ORF">NTEN_LOCUS4402</name>
</gene>
<name>A0A6H5G7A4_9HEMI</name>
<keyword evidence="2" id="KW-1185">Reference proteome</keyword>
<proteinExistence type="predicted"/>
<dbReference type="EMBL" id="CADCXU010006558">
    <property type="protein sequence ID" value="CAA9998108.1"/>
    <property type="molecule type" value="Genomic_DNA"/>
</dbReference>
<evidence type="ECO:0000313" key="1">
    <source>
        <dbReference type="EMBL" id="CAA9998108.1"/>
    </source>
</evidence>
<dbReference type="OrthoDB" id="6631046at2759"/>
<evidence type="ECO:0000313" key="2">
    <source>
        <dbReference type="Proteomes" id="UP000479000"/>
    </source>
</evidence>